<proteinExistence type="predicted"/>
<keyword evidence="7" id="KW-1185">Reference proteome</keyword>
<dbReference type="GO" id="GO:0000976">
    <property type="term" value="F:transcription cis-regulatory region binding"/>
    <property type="evidence" value="ECO:0007669"/>
    <property type="project" value="TreeGrafter"/>
</dbReference>
<evidence type="ECO:0000313" key="7">
    <source>
        <dbReference type="Proteomes" id="UP000319769"/>
    </source>
</evidence>
<protein>
    <submittedName>
        <fullName evidence="6">TetR/AcrR family transcriptional regulator</fullName>
    </submittedName>
</protein>
<dbReference type="PRINTS" id="PR00455">
    <property type="entry name" value="HTHTETR"/>
</dbReference>
<evidence type="ECO:0000259" key="5">
    <source>
        <dbReference type="PROSITE" id="PS50977"/>
    </source>
</evidence>
<dbReference type="AlphaFoldDB" id="A0A5N0V389"/>
<evidence type="ECO:0000256" key="4">
    <source>
        <dbReference type="PROSITE-ProRule" id="PRU00335"/>
    </source>
</evidence>
<dbReference type="PROSITE" id="PS50977">
    <property type="entry name" value="HTH_TETR_2"/>
    <property type="match status" value="1"/>
</dbReference>
<feature type="DNA-binding region" description="H-T-H motif" evidence="4">
    <location>
        <begin position="33"/>
        <end position="52"/>
    </location>
</feature>
<dbReference type="PANTHER" id="PTHR30055">
    <property type="entry name" value="HTH-TYPE TRANSCRIPTIONAL REGULATOR RUTR"/>
    <property type="match status" value="1"/>
</dbReference>
<dbReference type="GO" id="GO:0003700">
    <property type="term" value="F:DNA-binding transcription factor activity"/>
    <property type="evidence" value="ECO:0007669"/>
    <property type="project" value="TreeGrafter"/>
</dbReference>
<dbReference type="Gene3D" id="1.10.357.10">
    <property type="entry name" value="Tetracycline Repressor, domain 2"/>
    <property type="match status" value="1"/>
</dbReference>
<keyword evidence="3" id="KW-0804">Transcription</keyword>
<dbReference type="Proteomes" id="UP000319769">
    <property type="component" value="Unassembled WGS sequence"/>
</dbReference>
<dbReference type="InterPro" id="IPR050109">
    <property type="entry name" value="HTH-type_TetR-like_transc_reg"/>
</dbReference>
<dbReference type="InterPro" id="IPR001647">
    <property type="entry name" value="HTH_TetR"/>
</dbReference>
<name>A0A5N0V389_9PSEU</name>
<dbReference type="Pfam" id="PF00440">
    <property type="entry name" value="TetR_N"/>
    <property type="match status" value="1"/>
</dbReference>
<dbReference type="OrthoDB" id="4214267at2"/>
<gene>
    <name evidence="6" type="ORF">FPZ12_023605</name>
</gene>
<organism evidence="6 7">
    <name type="scientific">Amycolatopsis acidicola</name>
    <dbReference type="NCBI Taxonomy" id="2596893"/>
    <lineage>
        <taxon>Bacteria</taxon>
        <taxon>Bacillati</taxon>
        <taxon>Actinomycetota</taxon>
        <taxon>Actinomycetes</taxon>
        <taxon>Pseudonocardiales</taxon>
        <taxon>Pseudonocardiaceae</taxon>
        <taxon>Amycolatopsis</taxon>
    </lineage>
</organism>
<evidence type="ECO:0000256" key="2">
    <source>
        <dbReference type="ARBA" id="ARBA00023125"/>
    </source>
</evidence>
<reference evidence="6" key="1">
    <citation type="submission" date="2019-09" db="EMBL/GenBank/DDBJ databases">
        <authorList>
            <person name="Teo W.F.A."/>
            <person name="Duangmal K."/>
        </authorList>
    </citation>
    <scope>NUCLEOTIDE SEQUENCE [LARGE SCALE GENOMIC DNA]</scope>
    <source>
        <strain evidence="6">K81G1</strain>
    </source>
</reference>
<dbReference type="InterPro" id="IPR009057">
    <property type="entry name" value="Homeodomain-like_sf"/>
</dbReference>
<keyword evidence="1" id="KW-0805">Transcription regulation</keyword>
<dbReference type="RefSeq" id="WP_144747810.1">
    <property type="nucleotide sequence ID" value="NZ_VMNW02000037.1"/>
</dbReference>
<evidence type="ECO:0000313" key="6">
    <source>
        <dbReference type="EMBL" id="KAA9158091.1"/>
    </source>
</evidence>
<evidence type="ECO:0000256" key="1">
    <source>
        <dbReference type="ARBA" id="ARBA00023015"/>
    </source>
</evidence>
<keyword evidence="2 4" id="KW-0238">DNA-binding</keyword>
<dbReference type="EMBL" id="VMNW02000037">
    <property type="protein sequence ID" value="KAA9158091.1"/>
    <property type="molecule type" value="Genomic_DNA"/>
</dbReference>
<evidence type="ECO:0000256" key="3">
    <source>
        <dbReference type="ARBA" id="ARBA00023163"/>
    </source>
</evidence>
<accession>A0A5N0V389</accession>
<dbReference type="SUPFAM" id="SSF46689">
    <property type="entry name" value="Homeodomain-like"/>
    <property type="match status" value="1"/>
</dbReference>
<feature type="domain" description="HTH tetR-type" evidence="5">
    <location>
        <begin position="10"/>
        <end position="70"/>
    </location>
</feature>
<comment type="caution">
    <text evidence="6">The sequence shown here is derived from an EMBL/GenBank/DDBJ whole genome shotgun (WGS) entry which is preliminary data.</text>
</comment>
<dbReference type="PANTHER" id="PTHR30055:SF234">
    <property type="entry name" value="HTH-TYPE TRANSCRIPTIONAL REGULATOR BETI"/>
    <property type="match status" value="1"/>
</dbReference>
<sequence>MANLRAAQKEMTRGLLLSTALELFEAQGYAATKIDDIARAAGTTRVTFYAHFSGRSDLMRALIARLNELLERSDDAGHHSTSDALVAAVREGERAGLDAWLRAQSARWPEIRPYVLSAFEAAAVDPELRGLVYQWFEEVIDDIERGLTEAGRFAPDSRRARGVLAMAQLDHLAQRWMRHGWDIDGDQALALLADSWAHLLAD</sequence>